<name>B7JBK2_ACIF2</name>
<keyword evidence="2" id="KW-1185">Reference proteome</keyword>
<sequence>MQELPLNGLTCDVNGDLKLTHFSCVLHAAI</sequence>
<evidence type="ECO:0000313" key="1">
    <source>
        <dbReference type="EMBL" id="ACK79396.1"/>
    </source>
</evidence>
<dbReference type="AlphaFoldDB" id="B7JBK2"/>
<gene>
    <name evidence="1" type="ordered locus">AFE_1744</name>
</gene>
<proteinExistence type="predicted"/>
<reference evidence="1 2" key="1">
    <citation type="journal article" date="2008" name="BMC Genomics">
        <title>Acidithiobacillus ferrooxidans metabolism: from genome sequence to industrial applications.</title>
        <authorList>
            <person name="Valdes J."/>
            <person name="Pedroso I."/>
            <person name="Quatrini R."/>
            <person name="Dodson R.J."/>
            <person name="Tettelin H."/>
            <person name="Blake R.II."/>
            <person name="Eisen J.A."/>
            <person name="Holmes D.S."/>
        </authorList>
    </citation>
    <scope>NUCLEOTIDE SEQUENCE [LARGE SCALE GENOMIC DNA]</scope>
    <source>
        <strain evidence="2">ATCC 23270 / DSM 14882 / CIP 104768 / NCIMB 8455</strain>
    </source>
</reference>
<dbReference type="KEGG" id="afr:AFE_1744"/>
<dbReference type="Proteomes" id="UP000001362">
    <property type="component" value="Chromosome"/>
</dbReference>
<dbReference type="PaxDb" id="243159-AFE_1744"/>
<evidence type="ECO:0000313" key="2">
    <source>
        <dbReference type="Proteomes" id="UP000001362"/>
    </source>
</evidence>
<protein>
    <submittedName>
        <fullName evidence="1">Uncharacterized protein</fullName>
    </submittedName>
</protein>
<accession>B7JBK2</accession>
<dbReference type="HOGENOM" id="CLU_3401686_0_0_6"/>
<dbReference type="EMBL" id="CP001219">
    <property type="protein sequence ID" value="ACK79396.1"/>
    <property type="molecule type" value="Genomic_DNA"/>
</dbReference>
<organism evidence="1 2">
    <name type="scientific">Acidithiobacillus ferrooxidans (strain ATCC 23270 / DSM 14882 / CIP 104768 / NCIMB 8455)</name>
    <name type="common">Ferrobacillus ferrooxidans (strain ATCC 23270)</name>
    <dbReference type="NCBI Taxonomy" id="243159"/>
    <lineage>
        <taxon>Bacteria</taxon>
        <taxon>Pseudomonadati</taxon>
        <taxon>Pseudomonadota</taxon>
        <taxon>Acidithiobacillia</taxon>
        <taxon>Acidithiobacillales</taxon>
        <taxon>Acidithiobacillaceae</taxon>
        <taxon>Acidithiobacillus</taxon>
    </lineage>
</organism>